<accession>A0A8B9CEX6</accession>
<evidence type="ECO:0000313" key="2">
    <source>
        <dbReference type="Ensembl" id="ENSABRP00000019042.1"/>
    </source>
</evidence>
<keyword evidence="3" id="KW-1185">Reference proteome</keyword>
<organism evidence="2 3">
    <name type="scientific">Anser brachyrhynchus</name>
    <name type="common">Pink-footed goose</name>
    <dbReference type="NCBI Taxonomy" id="132585"/>
    <lineage>
        <taxon>Eukaryota</taxon>
        <taxon>Metazoa</taxon>
        <taxon>Chordata</taxon>
        <taxon>Craniata</taxon>
        <taxon>Vertebrata</taxon>
        <taxon>Euteleostomi</taxon>
        <taxon>Archelosauria</taxon>
        <taxon>Archosauria</taxon>
        <taxon>Dinosauria</taxon>
        <taxon>Saurischia</taxon>
        <taxon>Theropoda</taxon>
        <taxon>Coelurosauria</taxon>
        <taxon>Aves</taxon>
        <taxon>Neognathae</taxon>
        <taxon>Galloanserae</taxon>
        <taxon>Anseriformes</taxon>
        <taxon>Anatidae</taxon>
        <taxon>Anserinae</taxon>
        <taxon>Anser</taxon>
    </lineage>
</organism>
<dbReference type="AlphaFoldDB" id="A0A8B9CEX6"/>
<name>A0A8B9CEX6_9AVES</name>
<reference evidence="2" key="1">
    <citation type="submission" date="2025-08" db="UniProtKB">
        <authorList>
            <consortium name="Ensembl"/>
        </authorList>
    </citation>
    <scope>IDENTIFICATION</scope>
</reference>
<evidence type="ECO:0000313" key="3">
    <source>
        <dbReference type="Proteomes" id="UP000694426"/>
    </source>
</evidence>
<feature type="compositionally biased region" description="Polar residues" evidence="1">
    <location>
        <begin position="98"/>
        <end position="115"/>
    </location>
</feature>
<evidence type="ECO:0000256" key="1">
    <source>
        <dbReference type="SAM" id="MobiDB-lite"/>
    </source>
</evidence>
<dbReference type="Ensembl" id="ENSABRT00000026820.1">
    <property type="protein sequence ID" value="ENSABRP00000019042.1"/>
    <property type="gene ID" value="ENSABRG00000016332.1"/>
</dbReference>
<protein>
    <submittedName>
        <fullName evidence="2">Uncharacterized protein</fullName>
    </submittedName>
</protein>
<reference evidence="2" key="2">
    <citation type="submission" date="2025-09" db="UniProtKB">
        <authorList>
            <consortium name="Ensembl"/>
        </authorList>
    </citation>
    <scope>IDENTIFICATION</scope>
</reference>
<proteinExistence type="predicted"/>
<sequence length="160" mass="17396">MARFTPCHLSGQCIKHRAGPSLISGYCRGRRCQEGVSWRTSEAGCEERARAPCAAPPPVREMDSRQRTVIPSLPGRQRCNHQTRRAGGNGDSSRWAHRQQNPAGQEQSPAGQEQNPAGRDPAGREQNPTGREQSPVSTPRDLQPSPQENPTTAKPNGASL</sequence>
<dbReference type="Proteomes" id="UP000694426">
    <property type="component" value="Unplaced"/>
</dbReference>
<feature type="compositionally biased region" description="Polar residues" evidence="1">
    <location>
        <begin position="144"/>
        <end position="160"/>
    </location>
</feature>
<feature type="compositionally biased region" description="Polar residues" evidence="1">
    <location>
        <begin position="126"/>
        <end position="137"/>
    </location>
</feature>
<feature type="region of interest" description="Disordered" evidence="1">
    <location>
        <begin position="39"/>
        <end position="160"/>
    </location>
</feature>